<comment type="caution">
    <text evidence="4">The sequence shown here is derived from an EMBL/GenBank/DDBJ whole genome shotgun (WGS) entry which is preliminary data.</text>
</comment>
<feature type="compositionally biased region" description="Basic and acidic residues" evidence="2">
    <location>
        <begin position="56"/>
        <end position="69"/>
    </location>
</feature>
<evidence type="ECO:0000313" key="3">
    <source>
        <dbReference type="EMBL" id="CAD8214027.1"/>
    </source>
</evidence>
<feature type="region of interest" description="Disordered" evidence="2">
    <location>
        <begin position="36"/>
        <end position="78"/>
    </location>
</feature>
<keyword evidence="1" id="KW-0175">Coiled coil</keyword>
<keyword evidence="5" id="KW-1185">Reference proteome</keyword>
<feature type="region of interest" description="Disordered" evidence="2">
    <location>
        <begin position="1"/>
        <end position="24"/>
    </location>
</feature>
<reference evidence="4" key="1">
    <citation type="submission" date="2021-01" db="EMBL/GenBank/DDBJ databases">
        <authorList>
            <consortium name="Genoscope - CEA"/>
            <person name="William W."/>
        </authorList>
    </citation>
    <scope>NUCLEOTIDE SEQUENCE</scope>
</reference>
<feature type="compositionally biased region" description="Basic and acidic residues" evidence="2">
    <location>
        <begin position="11"/>
        <end position="24"/>
    </location>
</feature>
<organism evidence="4 5">
    <name type="scientific">Paramecium octaurelia</name>
    <dbReference type="NCBI Taxonomy" id="43137"/>
    <lineage>
        <taxon>Eukaryota</taxon>
        <taxon>Sar</taxon>
        <taxon>Alveolata</taxon>
        <taxon>Ciliophora</taxon>
        <taxon>Intramacronucleata</taxon>
        <taxon>Oligohymenophorea</taxon>
        <taxon>Peniculida</taxon>
        <taxon>Parameciidae</taxon>
        <taxon>Paramecium</taxon>
    </lineage>
</organism>
<feature type="compositionally biased region" description="Polar residues" evidence="2">
    <location>
        <begin position="37"/>
        <end position="55"/>
    </location>
</feature>
<accession>A0A8S1YJL8</accession>
<name>A0A8S1YJL8_PAROT</name>
<dbReference type="EMBL" id="CAJJDP010000170">
    <property type="protein sequence ID" value="CAD8214027.1"/>
    <property type="molecule type" value="Genomic_DNA"/>
</dbReference>
<dbReference type="AlphaFoldDB" id="A0A8S1YJL8"/>
<protein>
    <submittedName>
        <fullName evidence="4">Uncharacterized protein</fullName>
    </submittedName>
</protein>
<sequence>MNLQVNLNPNFDKKEERISQERNWEQQIDKFDAYLGSNDQTKYNGNENNSTATKSVSKERNQQQSKKGDSNGIWGQQQQEQYSEMSIVILCDELQQCENKIQSKDEGGEYLKTKQTLGKKNKENKIGNEQNQVEGINEIVNEQNKVERVNEIVNIQNQVEGIKETLNRLRDHRKMYEKYAKNNSSINQ</sequence>
<gene>
    <name evidence="3" type="ORF">POCTA_138.1.T1670005</name>
    <name evidence="4" type="ORF">POCTA_138.1.T1670006</name>
</gene>
<dbReference type="EMBL" id="CAJJDP010000170">
    <property type="protein sequence ID" value="CAD8214029.1"/>
    <property type="molecule type" value="Genomic_DNA"/>
</dbReference>
<feature type="coiled-coil region" evidence="1">
    <location>
        <begin position="119"/>
        <end position="182"/>
    </location>
</feature>
<dbReference type="Proteomes" id="UP000683925">
    <property type="component" value="Unassembled WGS sequence"/>
</dbReference>
<proteinExistence type="predicted"/>
<evidence type="ECO:0000256" key="1">
    <source>
        <dbReference type="SAM" id="Coils"/>
    </source>
</evidence>
<evidence type="ECO:0000313" key="4">
    <source>
        <dbReference type="EMBL" id="CAD8214029.1"/>
    </source>
</evidence>
<evidence type="ECO:0000313" key="5">
    <source>
        <dbReference type="Proteomes" id="UP000683925"/>
    </source>
</evidence>
<evidence type="ECO:0000256" key="2">
    <source>
        <dbReference type="SAM" id="MobiDB-lite"/>
    </source>
</evidence>